<feature type="region of interest" description="Disordered" evidence="1">
    <location>
        <begin position="1"/>
        <end position="30"/>
    </location>
</feature>
<feature type="compositionally biased region" description="Polar residues" evidence="1">
    <location>
        <begin position="161"/>
        <end position="172"/>
    </location>
</feature>
<feature type="region of interest" description="Disordered" evidence="1">
    <location>
        <begin position="126"/>
        <end position="175"/>
    </location>
</feature>
<dbReference type="GO" id="GO:0005886">
    <property type="term" value="C:plasma membrane"/>
    <property type="evidence" value="ECO:0007669"/>
    <property type="project" value="TreeGrafter"/>
</dbReference>
<protein>
    <recommendedName>
        <fullName evidence="2">Schwannomin interacting protein 1 C-terminal domain-containing protein</fullName>
    </recommendedName>
</protein>
<dbReference type="InterPro" id="IPR015649">
    <property type="entry name" value="SCHIP_1_C"/>
</dbReference>
<dbReference type="Pfam" id="PF10148">
    <property type="entry name" value="SCHIP-1_C"/>
    <property type="match status" value="2"/>
</dbReference>
<dbReference type="GO" id="GO:0035332">
    <property type="term" value="P:positive regulation of hippo signaling"/>
    <property type="evidence" value="ECO:0007669"/>
    <property type="project" value="TreeGrafter"/>
</dbReference>
<comment type="caution">
    <text evidence="3">The sequence shown here is derived from an EMBL/GenBank/DDBJ whole genome shotgun (WGS) entry which is preliminary data.</text>
</comment>
<name>A0A8T3DRJ5_9TELE</name>
<feature type="region of interest" description="Disordered" evidence="1">
    <location>
        <begin position="80"/>
        <end position="107"/>
    </location>
</feature>
<evidence type="ECO:0000313" key="3">
    <source>
        <dbReference type="EMBL" id="KAI1898870.1"/>
    </source>
</evidence>
<evidence type="ECO:0000256" key="1">
    <source>
        <dbReference type="SAM" id="MobiDB-lite"/>
    </source>
</evidence>
<reference evidence="3" key="1">
    <citation type="submission" date="2021-01" db="EMBL/GenBank/DDBJ databases">
        <authorList>
            <person name="Zahm M."/>
            <person name="Roques C."/>
            <person name="Cabau C."/>
            <person name="Klopp C."/>
            <person name="Donnadieu C."/>
            <person name="Jouanno E."/>
            <person name="Lampietro C."/>
            <person name="Louis A."/>
            <person name="Herpin A."/>
            <person name="Echchiki A."/>
            <person name="Berthelot C."/>
            <person name="Parey E."/>
            <person name="Roest-Crollius H."/>
            <person name="Braasch I."/>
            <person name="Postlethwait J."/>
            <person name="Bobe J."/>
            <person name="Montfort J."/>
            <person name="Bouchez O."/>
            <person name="Begum T."/>
            <person name="Mejri S."/>
            <person name="Adams A."/>
            <person name="Chen W.-J."/>
            <person name="Guiguen Y."/>
        </authorList>
    </citation>
    <scope>NUCLEOTIDE SEQUENCE</scope>
    <source>
        <tissue evidence="3">Blood</tissue>
    </source>
</reference>
<accession>A0A8T3DRJ5</accession>
<organism evidence="3 4">
    <name type="scientific">Albula goreensis</name>
    <dbReference type="NCBI Taxonomy" id="1534307"/>
    <lineage>
        <taxon>Eukaryota</taxon>
        <taxon>Metazoa</taxon>
        <taxon>Chordata</taxon>
        <taxon>Craniata</taxon>
        <taxon>Vertebrata</taxon>
        <taxon>Euteleostomi</taxon>
        <taxon>Actinopterygii</taxon>
        <taxon>Neopterygii</taxon>
        <taxon>Teleostei</taxon>
        <taxon>Albuliformes</taxon>
        <taxon>Albulidae</taxon>
        <taxon>Albula</taxon>
    </lineage>
</organism>
<keyword evidence="4" id="KW-1185">Reference proteome</keyword>
<feature type="compositionally biased region" description="Basic and acidic residues" evidence="1">
    <location>
        <begin position="1"/>
        <end position="14"/>
    </location>
</feature>
<feature type="domain" description="Schwannomin interacting protein 1 C-terminal" evidence="2">
    <location>
        <begin position="98"/>
        <end position="150"/>
    </location>
</feature>
<feature type="domain" description="Schwannomin interacting protein 1 C-terminal" evidence="2">
    <location>
        <begin position="180"/>
        <end position="271"/>
    </location>
</feature>
<dbReference type="AlphaFoldDB" id="A0A8T3DRJ5"/>
<feature type="compositionally biased region" description="Basic and acidic residues" evidence="1">
    <location>
        <begin position="87"/>
        <end position="99"/>
    </location>
</feature>
<gene>
    <name evidence="3" type="ORF">AGOR_G00076860</name>
</gene>
<proteinExistence type="predicted"/>
<dbReference type="OrthoDB" id="5957108at2759"/>
<evidence type="ECO:0000259" key="2">
    <source>
        <dbReference type="Pfam" id="PF10148"/>
    </source>
</evidence>
<dbReference type="InterPro" id="IPR039045">
    <property type="entry name" value="SCHIP_1"/>
</dbReference>
<dbReference type="PANTHER" id="PTHR13103:SF4">
    <property type="entry name" value="SCHWANNOMIN-INTERACTING PROTEIN 1-LIKE ISOFORM X1"/>
    <property type="match status" value="1"/>
</dbReference>
<dbReference type="EMBL" id="JAERUA010000006">
    <property type="protein sequence ID" value="KAI1898870.1"/>
    <property type="molecule type" value="Genomic_DNA"/>
</dbReference>
<dbReference type="Proteomes" id="UP000829720">
    <property type="component" value="Unassembled WGS sequence"/>
</dbReference>
<sequence length="273" mass="30994">MEGDKEKERERGEEKESDEAEDFGQAMEGAALAWQEGYSEDDLGLPIMHWEALSLRIAELEKQEEERREKSKCAGVLEHGSVSGGWVEDREQGSRRETWEDGEEDDNSRVTALTSRLQTQMNLQLCFINNSESEDEDDRDDNRETGREMSQVVGTSGHGPIQQTSPPLNTNGDKPAGLKLEVRAALSALKKKLRIERKEKEHSVCCDTVMERRRLDRSDLQNFNQQQLSTLRASLNQAIQDLSSELVGLLLTRDQLRTEQDAMLLEVQDMTSL</sequence>
<dbReference type="GO" id="GO:0030054">
    <property type="term" value="C:cell junction"/>
    <property type="evidence" value="ECO:0007669"/>
    <property type="project" value="TreeGrafter"/>
</dbReference>
<evidence type="ECO:0000313" key="4">
    <source>
        <dbReference type="Proteomes" id="UP000829720"/>
    </source>
</evidence>
<dbReference type="PANTHER" id="PTHR13103">
    <property type="entry name" value="SCHWANNOMIN INTERACTING PROTEIN 1"/>
    <property type="match status" value="1"/>
</dbReference>